<keyword evidence="3" id="KW-1185">Reference proteome</keyword>
<dbReference type="AlphaFoldDB" id="A0A0L0G1F8"/>
<accession>A0A0L0G1F8</accession>
<proteinExistence type="predicted"/>
<feature type="non-terminal residue" evidence="2">
    <location>
        <position position="1"/>
    </location>
</feature>
<gene>
    <name evidence="2" type="ORF">SARC_05054</name>
</gene>
<name>A0A0L0G1F8_9EUKA</name>
<organism evidence="2 3">
    <name type="scientific">Sphaeroforma arctica JP610</name>
    <dbReference type="NCBI Taxonomy" id="667725"/>
    <lineage>
        <taxon>Eukaryota</taxon>
        <taxon>Ichthyosporea</taxon>
        <taxon>Ichthyophonida</taxon>
        <taxon>Sphaeroforma</taxon>
    </lineage>
</organism>
<reference evidence="2 3" key="1">
    <citation type="submission" date="2011-02" db="EMBL/GenBank/DDBJ databases">
        <title>The Genome Sequence of Sphaeroforma arctica JP610.</title>
        <authorList>
            <consortium name="The Broad Institute Genome Sequencing Platform"/>
            <person name="Russ C."/>
            <person name="Cuomo C."/>
            <person name="Young S.K."/>
            <person name="Zeng Q."/>
            <person name="Gargeya S."/>
            <person name="Alvarado L."/>
            <person name="Berlin A."/>
            <person name="Chapman S.B."/>
            <person name="Chen Z."/>
            <person name="Freedman E."/>
            <person name="Gellesch M."/>
            <person name="Goldberg J."/>
            <person name="Griggs A."/>
            <person name="Gujja S."/>
            <person name="Heilman E."/>
            <person name="Heiman D."/>
            <person name="Howarth C."/>
            <person name="Mehta T."/>
            <person name="Neiman D."/>
            <person name="Pearson M."/>
            <person name="Roberts A."/>
            <person name="Saif S."/>
            <person name="Shea T."/>
            <person name="Shenoy N."/>
            <person name="Sisk P."/>
            <person name="Stolte C."/>
            <person name="Sykes S."/>
            <person name="White J."/>
            <person name="Yandava C."/>
            <person name="Burger G."/>
            <person name="Gray M.W."/>
            <person name="Holland P.W.H."/>
            <person name="King N."/>
            <person name="Lang F.B.F."/>
            <person name="Roger A.J."/>
            <person name="Ruiz-Trillo I."/>
            <person name="Haas B."/>
            <person name="Nusbaum C."/>
            <person name="Birren B."/>
        </authorList>
    </citation>
    <scope>NUCLEOTIDE SEQUENCE [LARGE SCALE GENOMIC DNA]</scope>
    <source>
        <strain evidence="2 3">JP610</strain>
    </source>
</reference>
<dbReference type="EMBL" id="KQ241905">
    <property type="protein sequence ID" value="KNC82654.1"/>
    <property type="molecule type" value="Genomic_DNA"/>
</dbReference>
<dbReference type="RefSeq" id="XP_014156556.1">
    <property type="nucleotide sequence ID" value="XM_014301081.1"/>
</dbReference>
<keyword evidence="1" id="KW-1133">Transmembrane helix</keyword>
<feature type="transmembrane region" description="Helical" evidence="1">
    <location>
        <begin position="26"/>
        <end position="46"/>
    </location>
</feature>
<keyword evidence="1" id="KW-0472">Membrane</keyword>
<sequence>DCCAFVSPQILKQLICFTKHEDIDVYYGYLFTGLLFTFALIQSIMVQQVCDGG</sequence>
<evidence type="ECO:0000313" key="3">
    <source>
        <dbReference type="Proteomes" id="UP000054560"/>
    </source>
</evidence>
<dbReference type="GeneID" id="25905558"/>
<keyword evidence="1" id="KW-0812">Transmembrane</keyword>
<dbReference type="Proteomes" id="UP000054560">
    <property type="component" value="Unassembled WGS sequence"/>
</dbReference>
<evidence type="ECO:0000313" key="2">
    <source>
        <dbReference type="EMBL" id="KNC82654.1"/>
    </source>
</evidence>
<protein>
    <submittedName>
        <fullName evidence="2">Uncharacterized protein</fullName>
    </submittedName>
</protein>
<evidence type="ECO:0000256" key="1">
    <source>
        <dbReference type="SAM" id="Phobius"/>
    </source>
</evidence>